<dbReference type="AlphaFoldDB" id="A0A8J5WGW8"/>
<comment type="caution">
    <text evidence="1">The sequence shown here is derived from an EMBL/GenBank/DDBJ whole genome shotgun (WGS) entry which is preliminary data.</text>
</comment>
<keyword evidence="2" id="KW-1185">Reference proteome</keyword>
<sequence>MVHLPRFTMVYCVTAGHLVFLPYSGMASPSVAGPPLPLPRCDMAHHHRARMPTRHSGTTTEWPFGYISFNHGSPAWSPRVRLEQGVHSSHHPRPYCATITSTQHYFGA</sequence>
<reference evidence="1" key="1">
    <citation type="journal article" date="2021" name="bioRxiv">
        <title>Whole Genome Assembly and Annotation of Northern Wild Rice, Zizania palustris L., Supports a Whole Genome Duplication in the Zizania Genus.</title>
        <authorList>
            <person name="Haas M."/>
            <person name="Kono T."/>
            <person name="Macchietto M."/>
            <person name="Millas R."/>
            <person name="McGilp L."/>
            <person name="Shao M."/>
            <person name="Duquette J."/>
            <person name="Hirsch C.N."/>
            <person name="Kimball J."/>
        </authorList>
    </citation>
    <scope>NUCLEOTIDE SEQUENCE</scope>
    <source>
        <tissue evidence="1">Fresh leaf tissue</tissue>
    </source>
</reference>
<reference evidence="1" key="2">
    <citation type="submission" date="2021-02" db="EMBL/GenBank/DDBJ databases">
        <authorList>
            <person name="Kimball J.A."/>
            <person name="Haas M.W."/>
            <person name="Macchietto M."/>
            <person name="Kono T."/>
            <person name="Duquette J."/>
            <person name="Shao M."/>
        </authorList>
    </citation>
    <scope>NUCLEOTIDE SEQUENCE</scope>
    <source>
        <tissue evidence="1">Fresh leaf tissue</tissue>
    </source>
</reference>
<dbReference type="Proteomes" id="UP000729402">
    <property type="component" value="Unassembled WGS sequence"/>
</dbReference>
<gene>
    <name evidence="1" type="ORF">GUJ93_ZPchr0011g28490</name>
</gene>
<proteinExistence type="predicted"/>
<protein>
    <submittedName>
        <fullName evidence="1">Uncharacterized protein</fullName>
    </submittedName>
</protein>
<name>A0A8J5WGW8_ZIZPA</name>
<evidence type="ECO:0000313" key="2">
    <source>
        <dbReference type="Proteomes" id="UP000729402"/>
    </source>
</evidence>
<dbReference type="EMBL" id="JAAALK010000081">
    <property type="protein sequence ID" value="KAG8089104.1"/>
    <property type="molecule type" value="Genomic_DNA"/>
</dbReference>
<accession>A0A8J5WGW8</accession>
<organism evidence="1 2">
    <name type="scientific">Zizania palustris</name>
    <name type="common">Northern wild rice</name>
    <dbReference type="NCBI Taxonomy" id="103762"/>
    <lineage>
        <taxon>Eukaryota</taxon>
        <taxon>Viridiplantae</taxon>
        <taxon>Streptophyta</taxon>
        <taxon>Embryophyta</taxon>
        <taxon>Tracheophyta</taxon>
        <taxon>Spermatophyta</taxon>
        <taxon>Magnoliopsida</taxon>
        <taxon>Liliopsida</taxon>
        <taxon>Poales</taxon>
        <taxon>Poaceae</taxon>
        <taxon>BOP clade</taxon>
        <taxon>Oryzoideae</taxon>
        <taxon>Oryzeae</taxon>
        <taxon>Zizaniinae</taxon>
        <taxon>Zizania</taxon>
    </lineage>
</organism>
<evidence type="ECO:0000313" key="1">
    <source>
        <dbReference type="EMBL" id="KAG8089104.1"/>
    </source>
</evidence>